<reference evidence="3" key="1">
    <citation type="submission" date="2023-06" db="EMBL/GenBank/DDBJ databases">
        <authorList>
            <consortium name="Lawrence Berkeley National Laboratory"/>
            <person name="Ahrendt S."/>
            <person name="Sahu N."/>
            <person name="Indic B."/>
            <person name="Wong-Bajracharya J."/>
            <person name="Merenyi Z."/>
            <person name="Ke H.-M."/>
            <person name="Monk M."/>
            <person name="Kocsube S."/>
            <person name="Drula E."/>
            <person name="Lipzen A."/>
            <person name="Balint B."/>
            <person name="Henrissat B."/>
            <person name="Andreopoulos B."/>
            <person name="Martin F.M."/>
            <person name="Harder C.B."/>
            <person name="Rigling D."/>
            <person name="Ford K.L."/>
            <person name="Foster G.D."/>
            <person name="Pangilinan J."/>
            <person name="Papanicolaou A."/>
            <person name="Barry K."/>
            <person name="LaButti K."/>
            <person name="Viragh M."/>
            <person name="Koriabine M."/>
            <person name="Yan M."/>
            <person name="Riley R."/>
            <person name="Champramary S."/>
            <person name="Plett K.L."/>
            <person name="Tsai I.J."/>
            <person name="Slot J."/>
            <person name="Sipos G."/>
            <person name="Plett J."/>
            <person name="Nagy L.G."/>
            <person name="Grigoriev I.V."/>
        </authorList>
    </citation>
    <scope>NUCLEOTIDE SEQUENCE</scope>
    <source>
        <strain evidence="3">CCBAS 213</strain>
    </source>
</reference>
<comment type="caution">
    <text evidence="3">The sequence shown here is derived from an EMBL/GenBank/DDBJ whole genome shotgun (WGS) entry which is preliminary data.</text>
</comment>
<feature type="chain" id="PRO_5041342039" evidence="2">
    <location>
        <begin position="20"/>
        <end position="487"/>
    </location>
</feature>
<keyword evidence="1" id="KW-0472">Membrane</keyword>
<feature type="transmembrane region" description="Helical" evidence="1">
    <location>
        <begin position="386"/>
        <end position="407"/>
    </location>
</feature>
<keyword evidence="2" id="KW-0732">Signal</keyword>
<gene>
    <name evidence="3" type="ORF">EV420DRAFT_1582048</name>
</gene>
<feature type="transmembrane region" description="Helical" evidence="1">
    <location>
        <begin position="442"/>
        <end position="464"/>
    </location>
</feature>
<evidence type="ECO:0000256" key="1">
    <source>
        <dbReference type="SAM" id="Phobius"/>
    </source>
</evidence>
<dbReference type="GeneID" id="85358235"/>
<evidence type="ECO:0000313" key="3">
    <source>
        <dbReference type="EMBL" id="KAK0440184.1"/>
    </source>
</evidence>
<keyword evidence="4" id="KW-1185">Reference proteome</keyword>
<dbReference type="EMBL" id="JAUEPS010000078">
    <property type="protein sequence ID" value="KAK0440184.1"/>
    <property type="molecule type" value="Genomic_DNA"/>
</dbReference>
<sequence>MNRIFMPIPFLLFTSHAYGEPISPEDDQGMPASSKDQRTVLNIIWSCLATIFACTWLAIHPNIPGRNITTKGAIYCAIERMRLMIAAIFAPEVIVAWATAQFMVAWKVRHGEKISIASVIHAWREKSDESKPTLAHGFFLSMGGFYYTHMPESVYEDLLNRTTDSDSLLLSDCSWETENIRGVIVGLRQLKSHPGLAKTLVTISAETIEDKSKGDALSKTISILQISWFIVQCIARGVQGLPITLLEMAALAFACLSIMTYCLWWHKPLNVSYHISLDPLNSSELMRTLATKSHKKSASPMASSGDYSIGGVINALTWVCWVVADFFFFLEEEAHRNIGEGACPLSSGTSNDSPIRLMVGICVGSLFGAFHCMAWSSYFPSHTEMVLWRFSSVAVMIGVLTAVSAFIVRGSCPKWMLKLRRLLPYWWMDSSIWGTVWKPCSFSLSAVGGIIYIVGRIILIVLAFTQLRSLPQLAFHTVQWTNYIPHI</sequence>
<evidence type="ECO:0000313" key="4">
    <source>
        <dbReference type="Proteomes" id="UP001175211"/>
    </source>
</evidence>
<evidence type="ECO:0000256" key="2">
    <source>
        <dbReference type="SAM" id="SignalP"/>
    </source>
</evidence>
<dbReference type="RefSeq" id="XP_060323508.1">
    <property type="nucleotide sequence ID" value="XM_060474687.1"/>
</dbReference>
<feature type="transmembrane region" description="Helical" evidence="1">
    <location>
        <begin position="83"/>
        <end position="106"/>
    </location>
</feature>
<keyword evidence="1" id="KW-0812">Transmembrane</keyword>
<feature type="transmembrane region" description="Helical" evidence="1">
    <location>
        <begin position="307"/>
        <end position="330"/>
    </location>
</feature>
<dbReference type="PANTHER" id="PTHR35043:SF7">
    <property type="entry name" value="TRANSCRIPTION FACTOR DOMAIN-CONTAINING PROTEIN"/>
    <property type="match status" value="1"/>
</dbReference>
<organism evidence="3 4">
    <name type="scientific">Armillaria tabescens</name>
    <name type="common">Ringless honey mushroom</name>
    <name type="synonym">Agaricus tabescens</name>
    <dbReference type="NCBI Taxonomy" id="1929756"/>
    <lineage>
        <taxon>Eukaryota</taxon>
        <taxon>Fungi</taxon>
        <taxon>Dikarya</taxon>
        <taxon>Basidiomycota</taxon>
        <taxon>Agaricomycotina</taxon>
        <taxon>Agaricomycetes</taxon>
        <taxon>Agaricomycetidae</taxon>
        <taxon>Agaricales</taxon>
        <taxon>Marasmiineae</taxon>
        <taxon>Physalacriaceae</taxon>
        <taxon>Desarmillaria</taxon>
    </lineage>
</organism>
<dbReference type="PANTHER" id="PTHR35043">
    <property type="entry name" value="TRANSCRIPTION FACTOR DOMAIN-CONTAINING PROTEIN"/>
    <property type="match status" value="1"/>
</dbReference>
<proteinExistence type="predicted"/>
<dbReference type="AlphaFoldDB" id="A0AA39JF48"/>
<name>A0AA39JF48_ARMTA</name>
<feature type="transmembrane region" description="Helical" evidence="1">
    <location>
        <begin position="43"/>
        <end position="63"/>
    </location>
</feature>
<protein>
    <submittedName>
        <fullName evidence="3">Uncharacterized protein</fullName>
    </submittedName>
</protein>
<accession>A0AA39JF48</accession>
<keyword evidence="1" id="KW-1133">Transmembrane helix</keyword>
<dbReference type="Proteomes" id="UP001175211">
    <property type="component" value="Unassembled WGS sequence"/>
</dbReference>
<feature type="signal peptide" evidence="2">
    <location>
        <begin position="1"/>
        <end position="19"/>
    </location>
</feature>
<feature type="transmembrane region" description="Helical" evidence="1">
    <location>
        <begin position="357"/>
        <end position="380"/>
    </location>
</feature>
<feature type="transmembrane region" description="Helical" evidence="1">
    <location>
        <begin position="245"/>
        <end position="266"/>
    </location>
</feature>